<organism evidence="3 4">
    <name type="scientific">Handelsmanbacteria sp. (strain RIFCSPLOWO2_12_FULL_64_10)</name>
    <dbReference type="NCBI Taxonomy" id="1817868"/>
    <lineage>
        <taxon>Bacteria</taxon>
        <taxon>Candidatus Handelsmaniibacteriota</taxon>
    </lineage>
</organism>
<dbReference type="PANTHER" id="PTHR22916">
    <property type="entry name" value="GLYCOSYLTRANSFERASE"/>
    <property type="match status" value="1"/>
</dbReference>
<feature type="domain" description="Glycosyltransferase 2-like" evidence="2">
    <location>
        <begin position="9"/>
        <end position="116"/>
    </location>
</feature>
<dbReference type="EMBL" id="MFKF01000436">
    <property type="protein sequence ID" value="OGG43415.1"/>
    <property type="molecule type" value="Genomic_DNA"/>
</dbReference>
<dbReference type="Proteomes" id="UP000178606">
    <property type="component" value="Unassembled WGS sequence"/>
</dbReference>
<keyword evidence="1" id="KW-1133">Transmembrane helix</keyword>
<name>A0A1F6C2I4_HANXR</name>
<dbReference type="Gene3D" id="3.90.550.10">
    <property type="entry name" value="Spore Coat Polysaccharide Biosynthesis Protein SpsA, Chain A"/>
    <property type="match status" value="1"/>
</dbReference>
<dbReference type="Pfam" id="PF00535">
    <property type="entry name" value="Glycos_transf_2"/>
    <property type="match status" value="1"/>
</dbReference>
<dbReference type="AlphaFoldDB" id="A0A1F6C2I4"/>
<evidence type="ECO:0000313" key="4">
    <source>
        <dbReference type="Proteomes" id="UP000178606"/>
    </source>
</evidence>
<gene>
    <name evidence="3" type="ORF">A3F84_22385</name>
</gene>
<reference evidence="3 4" key="1">
    <citation type="journal article" date="2016" name="Nat. Commun.">
        <title>Thousands of microbial genomes shed light on interconnected biogeochemical processes in an aquifer system.</title>
        <authorList>
            <person name="Anantharaman K."/>
            <person name="Brown C.T."/>
            <person name="Hug L.A."/>
            <person name="Sharon I."/>
            <person name="Castelle C.J."/>
            <person name="Probst A.J."/>
            <person name="Thomas B.C."/>
            <person name="Singh A."/>
            <person name="Wilkins M.J."/>
            <person name="Karaoz U."/>
            <person name="Brodie E.L."/>
            <person name="Williams K.H."/>
            <person name="Hubbard S.S."/>
            <person name="Banfield J.F."/>
        </authorList>
    </citation>
    <scope>NUCLEOTIDE SEQUENCE [LARGE SCALE GENOMIC DNA]</scope>
    <source>
        <strain evidence="4">RIFCSPLOWO2_12_FULL_64_10</strain>
    </source>
</reference>
<protein>
    <recommendedName>
        <fullName evidence="2">Glycosyltransferase 2-like domain-containing protein</fullName>
    </recommendedName>
</protein>
<feature type="transmembrane region" description="Helical" evidence="1">
    <location>
        <begin position="303"/>
        <end position="323"/>
    </location>
</feature>
<evidence type="ECO:0000313" key="3">
    <source>
        <dbReference type="EMBL" id="OGG43415.1"/>
    </source>
</evidence>
<evidence type="ECO:0000256" key="1">
    <source>
        <dbReference type="SAM" id="Phobius"/>
    </source>
</evidence>
<keyword evidence="1" id="KW-0472">Membrane</keyword>
<proteinExistence type="predicted"/>
<keyword evidence="1" id="KW-0812">Transmembrane</keyword>
<dbReference type="SUPFAM" id="SSF53448">
    <property type="entry name" value="Nucleotide-diphospho-sugar transferases"/>
    <property type="match status" value="1"/>
</dbReference>
<dbReference type="InterPro" id="IPR001173">
    <property type="entry name" value="Glyco_trans_2-like"/>
</dbReference>
<evidence type="ECO:0000259" key="2">
    <source>
        <dbReference type="Pfam" id="PF00535"/>
    </source>
</evidence>
<sequence>MPSELPTISVITPTLNAARTLSLCLESIRAQDYPQDRVEIVVGDGGSSDGTLDVARRYGVGRIVQNPLRTAEAGKAVAVDAARHDLLAFIDSDNLLDRPDWLRRMVAPFADPDIVASEPLEYTYRRTDPLITRYCALMGMNDPLCYFIGNYDRINRISGRWTELPVQVEDRGDYLRVTLDERHIPTVGANGFLVRREPFLHTRYKPYLFDIDVVYDLIQDGHRQIAKVKIGIVHLFAGDSRAFARKQRRRVGDYIHYSRLNLRRYPWGAVPRLRLFRFGLSTLLVVPLLLQVVRGMARTFDRAWLFHVKACWLTLVIYGWGLFRGRVLGRTMEVDRAGWKQM</sequence>
<accession>A0A1F6C2I4</accession>
<comment type="caution">
    <text evidence="3">The sequence shown here is derived from an EMBL/GenBank/DDBJ whole genome shotgun (WGS) entry which is preliminary data.</text>
</comment>
<dbReference type="InterPro" id="IPR029044">
    <property type="entry name" value="Nucleotide-diphossugar_trans"/>
</dbReference>